<protein>
    <recommendedName>
        <fullName evidence="11">Peptide hydrolase</fullName>
        <ecNumber evidence="11">3.4.-.-</ecNumber>
    </recommendedName>
</protein>
<comment type="caution">
    <text evidence="13">The sequence shown here is derived from an EMBL/GenBank/DDBJ whole genome shotgun (WGS) entry which is preliminary data.</text>
</comment>
<dbReference type="AlphaFoldDB" id="A0AAV9XJ54"/>
<comment type="subunit">
    <text evidence="2">Monomer.</text>
</comment>
<evidence type="ECO:0000313" key="14">
    <source>
        <dbReference type="Proteomes" id="UP001365542"/>
    </source>
</evidence>
<evidence type="ECO:0000256" key="6">
    <source>
        <dbReference type="ARBA" id="ARBA00022729"/>
    </source>
</evidence>
<keyword evidence="5 11" id="KW-0479">Metal-binding</keyword>
<gene>
    <name evidence="13" type="primary">LAP1_1</name>
    <name evidence="13" type="ORF">TWF694_007919</name>
</gene>
<evidence type="ECO:0000259" key="12">
    <source>
        <dbReference type="Pfam" id="PF04389"/>
    </source>
</evidence>
<feature type="signal peptide" evidence="11">
    <location>
        <begin position="1"/>
        <end position="18"/>
    </location>
</feature>
<evidence type="ECO:0000256" key="11">
    <source>
        <dbReference type="RuleBase" id="RU361240"/>
    </source>
</evidence>
<dbReference type="InterPro" id="IPR007484">
    <property type="entry name" value="Peptidase_M28"/>
</dbReference>
<reference evidence="13 14" key="1">
    <citation type="submission" date="2019-10" db="EMBL/GenBank/DDBJ databases">
        <authorList>
            <person name="Palmer J.M."/>
        </authorList>
    </citation>
    <scope>NUCLEOTIDE SEQUENCE [LARGE SCALE GENOMIC DNA]</scope>
    <source>
        <strain evidence="13 14">TWF694</strain>
    </source>
</reference>
<dbReference type="InterPro" id="IPR045175">
    <property type="entry name" value="M28_fam"/>
</dbReference>
<evidence type="ECO:0000256" key="8">
    <source>
        <dbReference type="ARBA" id="ARBA00022833"/>
    </source>
</evidence>
<feature type="chain" id="PRO_5043106599" description="Peptide hydrolase" evidence="11">
    <location>
        <begin position="19"/>
        <end position="382"/>
    </location>
</feature>
<dbReference type="Gene3D" id="3.40.630.10">
    <property type="entry name" value="Zn peptidases"/>
    <property type="match status" value="1"/>
</dbReference>
<dbReference type="PANTHER" id="PTHR12147:SF56">
    <property type="entry name" value="AMINOPEPTIDASE YDR415C-RELATED"/>
    <property type="match status" value="1"/>
</dbReference>
<dbReference type="PANTHER" id="PTHR12147">
    <property type="entry name" value="METALLOPEPTIDASE M28 FAMILY MEMBER"/>
    <property type="match status" value="1"/>
</dbReference>
<dbReference type="EMBL" id="JAVHJO010000003">
    <property type="protein sequence ID" value="KAK6542154.1"/>
    <property type="molecule type" value="Genomic_DNA"/>
</dbReference>
<dbReference type="Proteomes" id="UP001365542">
    <property type="component" value="Unassembled WGS sequence"/>
</dbReference>
<keyword evidence="9" id="KW-1015">Disulfide bond</keyword>
<proteinExistence type="inferred from homology"/>
<dbReference type="Pfam" id="PF04389">
    <property type="entry name" value="Peptidase_M28"/>
    <property type="match status" value="1"/>
</dbReference>
<dbReference type="GO" id="GO:0006508">
    <property type="term" value="P:proteolysis"/>
    <property type="evidence" value="ECO:0007669"/>
    <property type="project" value="UniProtKB-KW"/>
</dbReference>
<dbReference type="CDD" id="cd03879">
    <property type="entry name" value="M28_AAP"/>
    <property type="match status" value="1"/>
</dbReference>
<keyword evidence="8 11" id="KW-0862">Zinc</keyword>
<comment type="cofactor">
    <cofactor evidence="1">
        <name>Zn(2+)</name>
        <dbReference type="ChEBI" id="CHEBI:29105"/>
    </cofactor>
</comment>
<sequence length="382" mass="41415">MKFSLALTALAVSTTVTALYIPEKSSKEQLYTIELAPGETQLVTESQKWELLRQGKYFIDITDYQHIDSRRVAVAKVTYPTSISHQDAVKPLLSKLSADNMQKNLEKYSSFNNRYYKSATGKQASQWLLQQVQDIITSSSTGGNATVAATVKPFVHPKWGQTSIIATVPGKSAKTIVVGAHLDSINLQDPQNGRAPGADDNGSGSMTILEAFKALMSDLAVVSGQAANTIEFHWYSGEEAGLLGSQAVFAQYKKDKRDVKAMLNQDMTGYTKGTIAAGRKPELGVITDNVDKNLTAYIKKIIAAYCAIPAVDTECGYACSDHASANRNGYPSAFVIESTMDNSSESIHSPEDTIDTVDFKHAVEHAKMVVGFAYELGFADGL</sequence>
<dbReference type="GO" id="GO:0004177">
    <property type="term" value="F:aminopeptidase activity"/>
    <property type="evidence" value="ECO:0007669"/>
    <property type="project" value="UniProtKB-KW"/>
</dbReference>
<dbReference type="GO" id="GO:0046872">
    <property type="term" value="F:metal ion binding"/>
    <property type="evidence" value="ECO:0007669"/>
    <property type="project" value="UniProtKB-KW"/>
</dbReference>
<keyword evidence="6 11" id="KW-0732">Signal</keyword>
<evidence type="ECO:0000256" key="5">
    <source>
        <dbReference type="ARBA" id="ARBA00022723"/>
    </source>
</evidence>
<keyword evidence="7 11" id="KW-0378">Hydrolase</keyword>
<evidence type="ECO:0000256" key="3">
    <source>
        <dbReference type="ARBA" id="ARBA00022438"/>
    </source>
</evidence>
<evidence type="ECO:0000256" key="2">
    <source>
        <dbReference type="ARBA" id="ARBA00011245"/>
    </source>
</evidence>
<dbReference type="EC" id="3.4.-.-" evidence="11"/>
<evidence type="ECO:0000256" key="4">
    <source>
        <dbReference type="ARBA" id="ARBA00022670"/>
    </source>
</evidence>
<keyword evidence="3 13" id="KW-0031">Aminopeptidase</keyword>
<dbReference type="GO" id="GO:0008235">
    <property type="term" value="F:metalloexopeptidase activity"/>
    <property type="evidence" value="ECO:0007669"/>
    <property type="project" value="InterPro"/>
</dbReference>
<dbReference type="FunFam" id="3.40.630.10:FF:000042">
    <property type="entry name" value="Peptide hydrolase"/>
    <property type="match status" value="1"/>
</dbReference>
<evidence type="ECO:0000256" key="9">
    <source>
        <dbReference type="ARBA" id="ARBA00023157"/>
    </source>
</evidence>
<accession>A0AAV9XJ54</accession>
<organism evidence="13 14">
    <name type="scientific">Orbilia ellipsospora</name>
    <dbReference type="NCBI Taxonomy" id="2528407"/>
    <lineage>
        <taxon>Eukaryota</taxon>
        <taxon>Fungi</taxon>
        <taxon>Dikarya</taxon>
        <taxon>Ascomycota</taxon>
        <taxon>Pezizomycotina</taxon>
        <taxon>Orbiliomycetes</taxon>
        <taxon>Orbiliales</taxon>
        <taxon>Orbiliaceae</taxon>
        <taxon>Orbilia</taxon>
    </lineage>
</organism>
<keyword evidence="4 11" id="KW-0645">Protease</keyword>
<evidence type="ECO:0000313" key="13">
    <source>
        <dbReference type="EMBL" id="KAK6542154.1"/>
    </source>
</evidence>
<evidence type="ECO:0000256" key="7">
    <source>
        <dbReference type="ARBA" id="ARBA00022801"/>
    </source>
</evidence>
<evidence type="ECO:0000256" key="10">
    <source>
        <dbReference type="ARBA" id="ARBA00043962"/>
    </source>
</evidence>
<evidence type="ECO:0000256" key="1">
    <source>
        <dbReference type="ARBA" id="ARBA00001947"/>
    </source>
</evidence>
<feature type="domain" description="Peptidase M28" evidence="12">
    <location>
        <begin position="164"/>
        <end position="371"/>
    </location>
</feature>
<name>A0AAV9XJ54_9PEZI</name>
<comment type="similarity">
    <text evidence="10">Belongs to the peptidase M28 family. M28E subfamily.</text>
</comment>
<keyword evidence="14" id="KW-1185">Reference proteome</keyword>
<dbReference type="SUPFAM" id="SSF53187">
    <property type="entry name" value="Zn-dependent exopeptidases"/>
    <property type="match status" value="1"/>
</dbReference>